<keyword evidence="7" id="KW-0464">Manganese</keyword>
<dbReference type="InterPro" id="IPR015797">
    <property type="entry name" value="NUDIX_hydrolase-like_dom_sf"/>
</dbReference>
<keyword evidence="4" id="KW-0479">Metal-binding</keyword>
<keyword evidence="6" id="KW-0460">Magnesium</keyword>
<dbReference type="RefSeq" id="WP_123256161.1">
    <property type="nucleotide sequence ID" value="NZ_RBED01000115.1"/>
</dbReference>
<evidence type="ECO:0000256" key="6">
    <source>
        <dbReference type="ARBA" id="ARBA00022842"/>
    </source>
</evidence>
<dbReference type="InterPro" id="IPR020476">
    <property type="entry name" value="Nudix_hydrolase"/>
</dbReference>
<evidence type="ECO:0000313" key="10">
    <source>
        <dbReference type="EMBL" id="RNL51978.1"/>
    </source>
</evidence>
<dbReference type="Proteomes" id="UP000273807">
    <property type="component" value="Unassembled WGS sequence"/>
</dbReference>
<evidence type="ECO:0000256" key="7">
    <source>
        <dbReference type="ARBA" id="ARBA00023211"/>
    </source>
</evidence>
<keyword evidence="5 8" id="KW-0378">Hydrolase</keyword>
<evidence type="ECO:0000256" key="3">
    <source>
        <dbReference type="ARBA" id="ARBA00005582"/>
    </source>
</evidence>
<comment type="caution">
    <text evidence="10">The sequence shown here is derived from an EMBL/GenBank/DDBJ whole genome shotgun (WGS) entry which is preliminary data.</text>
</comment>
<dbReference type="InterPro" id="IPR020084">
    <property type="entry name" value="NUDIX_hydrolase_CS"/>
</dbReference>
<comment type="cofactor">
    <cofactor evidence="2">
        <name>Mg(2+)</name>
        <dbReference type="ChEBI" id="CHEBI:18420"/>
    </cofactor>
</comment>
<dbReference type="EMBL" id="RBED01000115">
    <property type="protein sequence ID" value="RNL51978.1"/>
    <property type="molecule type" value="Genomic_DNA"/>
</dbReference>
<dbReference type="Pfam" id="PF00293">
    <property type="entry name" value="NUDIX"/>
    <property type="match status" value="1"/>
</dbReference>
<dbReference type="CDD" id="cd03426">
    <property type="entry name" value="NUDIX_CoAse_Nudt7"/>
    <property type="match status" value="1"/>
</dbReference>
<reference evidence="10 11" key="1">
    <citation type="submission" date="2018-10" db="EMBL/GenBank/DDBJ databases">
        <title>Genome sequencing of Arthrobacter oryzae TNB02.</title>
        <authorList>
            <person name="Cho Y.-J."/>
            <person name="Cho A."/>
            <person name="Kim O.-S."/>
        </authorList>
    </citation>
    <scope>NUCLEOTIDE SEQUENCE [LARGE SCALE GENOMIC DNA]</scope>
    <source>
        <strain evidence="10 11">TNB02</strain>
    </source>
</reference>
<dbReference type="PANTHER" id="PTHR12992:SF11">
    <property type="entry name" value="MITOCHONDRIAL COENZYME A DIPHOSPHATASE NUDT8"/>
    <property type="match status" value="1"/>
</dbReference>
<dbReference type="AlphaFoldDB" id="A0A3N0BSC1"/>
<sequence>MAGTHSEVRSLWRSRLERRTRHVAGGVDPDVRRAAVAVTVYEKSGSLHVLIIKRAARGSNAGQWALPGGRMDPGEDLVDTALRELHEETGLLASRDDVVGTLDDFPASRGIVITPVVVLLDEPQRPRRQPAEVASLHPLALEALTADGVPRWHPRPDGSRILQMPLRRGMVIHAPTGAILWQFAEVVLRGHELRVAELAEPAFTAR</sequence>
<accession>A0A3N0BSC1</accession>
<dbReference type="PROSITE" id="PS51462">
    <property type="entry name" value="NUDIX"/>
    <property type="match status" value="1"/>
</dbReference>
<gene>
    <name evidence="10" type="ORF">D7003_14530</name>
</gene>
<dbReference type="OrthoDB" id="9786141at2"/>
<organism evidence="10 11">
    <name type="scientific">Arthrobacter oryzae</name>
    <dbReference type="NCBI Taxonomy" id="409290"/>
    <lineage>
        <taxon>Bacteria</taxon>
        <taxon>Bacillati</taxon>
        <taxon>Actinomycetota</taxon>
        <taxon>Actinomycetes</taxon>
        <taxon>Micrococcales</taxon>
        <taxon>Micrococcaceae</taxon>
        <taxon>Arthrobacter</taxon>
    </lineage>
</organism>
<evidence type="ECO:0000256" key="8">
    <source>
        <dbReference type="RuleBase" id="RU003476"/>
    </source>
</evidence>
<keyword evidence="11" id="KW-1185">Reference proteome</keyword>
<dbReference type="PRINTS" id="PR00502">
    <property type="entry name" value="NUDIXFAMILY"/>
</dbReference>
<evidence type="ECO:0000259" key="9">
    <source>
        <dbReference type="PROSITE" id="PS51462"/>
    </source>
</evidence>
<evidence type="ECO:0000256" key="2">
    <source>
        <dbReference type="ARBA" id="ARBA00001946"/>
    </source>
</evidence>
<dbReference type="InterPro" id="IPR000086">
    <property type="entry name" value="NUDIX_hydrolase_dom"/>
</dbReference>
<comment type="cofactor">
    <cofactor evidence="1">
        <name>Mn(2+)</name>
        <dbReference type="ChEBI" id="CHEBI:29035"/>
    </cofactor>
</comment>
<proteinExistence type="inferred from homology"/>
<evidence type="ECO:0000256" key="4">
    <source>
        <dbReference type="ARBA" id="ARBA00022723"/>
    </source>
</evidence>
<name>A0A3N0BSC1_9MICC</name>
<dbReference type="InterPro" id="IPR045121">
    <property type="entry name" value="CoAse"/>
</dbReference>
<comment type="similarity">
    <text evidence="3 8">Belongs to the Nudix hydrolase family.</text>
</comment>
<dbReference type="GO" id="GO:0046872">
    <property type="term" value="F:metal ion binding"/>
    <property type="evidence" value="ECO:0007669"/>
    <property type="project" value="UniProtKB-KW"/>
</dbReference>
<dbReference type="Gene3D" id="3.90.79.10">
    <property type="entry name" value="Nucleoside Triphosphate Pyrophosphohydrolase"/>
    <property type="match status" value="1"/>
</dbReference>
<feature type="domain" description="Nudix hydrolase" evidence="9">
    <location>
        <begin position="31"/>
        <end position="163"/>
    </location>
</feature>
<dbReference type="PROSITE" id="PS00893">
    <property type="entry name" value="NUDIX_BOX"/>
    <property type="match status" value="1"/>
</dbReference>
<dbReference type="GO" id="GO:0010945">
    <property type="term" value="F:coenzyme A diphosphatase activity"/>
    <property type="evidence" value="ECO:0007669"/>
    <property type="project" value="InterPro"/>
</dbReference>
<evidence type="ECO:0000256" key="1">
    <source>
        <dbReference type="ARBA" id="ARBA00001936"/>
    </source>
</evidence>
<evidence type="ECO:0000313" key="11">
    <source>
        <dbReference type="Proteomes" id="UP000273807"/>
    </source>
</evidence>
<dbReference type="PANTHER" id="PTHR12992">
    <property type="entry name" value="NUDIX HYDROLASE"/>
    <property type="match status" value="1"/>
</dbReference>
<evidence type="ECO:0000256" key="5">
    <source>
        <dbReference type="ARBA" id="ARBA00022801"/>
    </source>
</evidence>
<protein>
    <submittedName>
        <fullName evidence="10">CoA pyrophosphatase</fullName>
    </submittedName>
</protein>
<dbReference type="SUPFAM" id="SSF55811">
    <property type="entry name" value="Nudix"/>
    <property type="match status" value="1"/>
</dbReference>